<gene>
    <name evidence="1" type="ORF">EDD63_1683</name>
</gene>
<sequence length="63" mass="7264">MKHVIMLKDMKTKEDRARVTEDLNDLGIEHSFDVEQKTLAINDRGDAVRNATRILSENGFLTY</sequence>
<keyword evidence="2" id="KW-1185">Reference proteome</keyword>
<reference evidence="1 2" key="1">
    <citation type="submission" date="2019-03" db="EMBL/GenBank/DDBJ databases">
        <title>Genomic Encyclopedia of Type Strains, Phase IV (KMG-IV): sequencing the most valuable type-strain genomes for metagenomic binning, comparative biology and taxonomic classification.</title>
        <authorList>
            <person name="Goeker M."/>
        </authorList>
    </citation>
    <scope>NUCLEOTIDE SEQUENCE [LARGE SCALE GENOMIC DNA]</scope>
    <source>
        <strain evidence="1 2">DSM 28867</strain>
    </source>
</reference>
<comment type="caution">
    <text evidence="1">The sequence shown here is derived from an EMBL/GenBank/DDBJ whole genome shotgun (WGS) entry which is preliminary data.</text>
</comment>
<dbReference type="EMBL" id="SODD01000068">
    <property type="protein sequence ID" value="TDW08631.1"/>
    <property type="molecule type" value="Genomic_DNA"/>
</dbReference>
<dbReference type="Proteomes" id="UP000294743">
    <property type="component" value="Unassembled WGS sequence"/>
</dbReference>
<protein>
    <submittedName>
        <fullName evidence="1">Uncharacterized protein</fullName>
    </submittedName>
</protein>
<name>A0A4R7Z883_9FIRM</name>
<evidence type="ECO:0000313" key="2">
    <source>
        <dbReference type="Proteomes" id="UP000294743"/>
    </source>
</evidence>
<dbReference type="RefSeq" id="WP_134171391.1">
    <property type="nucleotide sequence ID" value="NZ_SODD01000068.1"/>
</dbReference>
<dbReference type="AlphaFoldDB" id="A0A4R7Z883"/>
<evidence type="ECO:0000313" key="1">
    <source>
        <dbReference type="EMBL" id="TDW08631.1"/>
    </source>
</evidence>
<accession>A0A4R7Z883</accession>
<dbReference type="OrthoDB" id="9813965at2"/>
<organism evidence="1 2">
    <name type="scientific">Breznakia blatticola</name>
    <dbReference type="NCBI Taxonomy" id="1754012"/>
    <lineage>
        <taxon>Bacteria</taxon>
        <taxon>Bacillati</taxon>
        <taxon>Bacillota</taxon>
        <taxon>Erysipelotrichia</taxon>
        <taxon>Erysipelotrichales</taxon>
        <taxon>Erysipelotrichaceae</taxon>
        <taxon>Breznakia</taxon>
    </lineage>
</organism>
<proteinExistence type="predicted"/>